<reference evidence="1 2" key="1">
    <citation type="journal article" date="2014" name="Genome Announc.">
        <title>Draft Genome Sequences of Marinobacter similis A3d10T and Marinobacter salarius R9SW1T.</title>
        <authorList>
            <person name="Ivanova E.P."/>
            <person name="Ng H.J."/>
            <person name="Webb H.K."/>
            <person name="Feng G."/>
            <person name="Oshima K."/>
            <person name="Hattori M."/>
            <person name="Ohkuma M."/>
            <person name="Sergeev A.F."/>
            <person name="Mikhailov V.V."/>
            <person name="Crawford R.J."/>
            <person name="Sawabe T."/>
        </authorList>
    </citation>
    <scope>NUCLEOTIDE SEQUENCE [LARGE SCALE GENOMIC DNA]</scope>
    <source>
        <strain evidence="1 2">A3d10</strain>
    </source>
</reference>
<evidence type="ECO:0000313" key="2">
    <source>
        <dbReference type="Proteomes" id="UP000061489"/>
    </source>
</evidence>
<dbReference type="Proteomes" id="UP000061489">
    <property type="component" value="Chromosome"/>
</dbReference>
<dbReference type="AlphaFoldDB" id="W5YGZ8"/>
<gene>
    <name evidence="1" type="ORF">AU14_06145</name>
</gene>
<sequence length="35" mass="3604">MKTSSRSALIFPAWGLILMGSGAFIYCASLGLLGA</sequence>
<dbReference type="HOGENOM" id="CLU_3365816_0_0_6"/>
<keyword evidence="2" id="KW-1185">Reference proteome</keyword>
<proteinExistence type="predicted"/>
<dbReference type="KEGG" id="msx:AU14_06145"/>
<protein>
    <submittedName>
        <fullName evidence="1">Uncharacterized protein</fullName>
    </submittedName>
</protein>
<evidence type="ECO:0000313" key="1">
    <source>
        <dbReference type="EMBL" id="AHI28346.1"/>
    </source>
</evidence>
<name>W5YGZ8_9GAMM</name>
<organism evidence="1 2">
    <name type="scientific">Marinobacter similis</name>
    <dbReference type="NCBI Taxonomy" id="1420916"/>
    <lineage>
        <taxon>Bacteria</taxon>
        <taxon>Pseudomonadati</taxon>
        <taxon>Pseudomonadota</taxon>
        <taxon>Gammaproteobacteria</taxon>
        <taxon>Pseudomonadales</taxon>
        <taxon>Marinobacteraceae</taxon>
        <taxon>Marinobacter</taxon>
    </lineage>
</organism>
<dbReference type="EMBL" id="CP007151">
    <property type="protein sequence ID" value="AHI28346.1"/>
    <property type="molecule type" value="Genomic_DNA"/>
</dbReference>
<accession>W5YGZ8</accession>